<evidence type="ECO:0000313" key="2">
    <source>
        <dbReference type="Proteomes" id="UP000231501"/>
    </source>
</evidence>
<dbReference type="Gene3D" id="2.30.130.30">
    <property type="entry name" value="Hypothetical protein"/>
    <property type="match status" value="1"/>
</dbReference>
<protein>
    <submittedName>
        <fullName evidence="1">Uncharacterized protein</fullName>
    </submittedName>
</protein>
<gene>
    <name evidence="1" type="ORF">CS062_08990</name>
</gene>
<dbReference type="SUPFAM" id="SSF88697">
    <property type="entry name" value="PUA domain-like"/>
    <property type="match status" value="1"/>
</dbReference>
<dbReference type="AlphaFoldDB" id="A0A2G9CAZ1"/>
<comment type="caution">
    <text evidence="1">The sequence shown here is derived from an EMBL/GenBank/DDBJ whole genome shotgun (WGS) entry which is preliminary data.</text>
</comment>
<dbReference type="OrthoDB" id="9800495at2"/>
<sequence>MTKHVLISLEERHANNILAGTKTVELRRRSMHVEPGTLVWFYVKKPMACVVGFAVAGERYAAAPDNVWRKFGKVSGLERKEFMDYFLGCREASAMRLDAPTRLHKYVGLAELRATVPGFHPPQFYVRMPDESPLRDLLTSYLSKRQATHRAGRKLLS</sequence>
<reference evidence="1 2" key="1">
    <citation type="submission" date="2017-11" db="EMBL/GenBank/DDBJ databases">
        <title>Draft genome sequence of Mitsuaria sp. HWN-4.</title>
        <authorList>
            <person name="Gundlapally S.R."/>
        </authorList>
    </citation>
    <scope>NUCLEOTIDE SEQUENCE [LARGE SCALE GENOMIC DNA]</scope>
    <source>
        <strain evidence="1 2">HWN-4</strain>
    </source>
</reference>
<organism evidence="1 2">
    <name type="scientific">Roseateles chitinivorans</name>
    <dbReference type="NCBI Taxonomy" id="2917965"/>
    <lineage>
        <taxon>Bacteria</taxon>
        <taxon>Pseudomonadati</taxon>
        <taxon>Pseudomonadota</taxon>
        <taxon>Betaproteobacteria</taxon>
        <taxon>Burkholderiales</taxon>
        <taxon>Sphaerotilaceae</taxon>
        <taxon>Roseateles</taxon>
    </lineage>
</organism>
<dbReference type="Proteomes" id="UP000231501">
    <property type="component" value="Unassembled WGS sequence"/>
</dbReference>
<proteinExistence type="predicted"/>
<dbReference type="InterPro" id="IPR015947">
    <property type="entry name" value="PUA-like_sf"/>
</dbReference>
<evidence type="ECO:0000313" key="1">
    <source>
        <dbReference type="EMBL" id="PIM53600.1"/>
    </source>
</evidence>
<dbReference type="EMBL" id="PEOG01000019">
    <property type="protein sequence ID" value="PIM53600.1"/>
    <property type="molecule type" value="Genomic_DNA"/>
</dbReference>
<accession>A0A2G9CAZ1</accession>
<dbReference type="RefSeq" id="WP_099861320.1">
    <property type="nucleotide sequence ID" value="NZ_PEOG01000019.1"/>
</dbReference>
<name>A0A2G9CAZ1_9BURK</name>
<keyword evidence="2" id="KW-1185">Reference proteome</keyword>